<comment type="caution">
    <text evidence="3">The sequence shown here is derived from an EMBL/GenBank/DDBJ whole genome shotgun (WGS) entry which is preliminary data.</text>
</comment>
<dbReference type="Proteomes" id="UP000283530">
    <property type="component" value="Unassembled WGS sequence"/>
</dbReference>
<evidence type="ECO:0000313" key="3">
    <source>
        <dbReference type="EMBL" id="RWR94263.1"/>
    </source>
</evidence>
<evidence type="ECO:0000313" key="4">
    <source>
        <dbReference type="Proteomes" id="UP000283530"/>
    </source>
</evidence>
<reference evidence="3 4" key="1">
    <citation type="journal article" date="2019" name="Nat. Plants">
        <title>Stout camphor tree genome fills gaps in understanding of flowering plant genome evolution.</title>
        <authorList>
            <person name="Chaw S.M."/>
            <person name="Liu Y.C."/>
            <person name="Wu Y.W."/>
            <person name="Wang H.Y."/>
            <person name="Lin C.I."/>
            <person name="Wu C.S."/>
            <person name="Ke H.M."/>
            <person name="Chang L.Y."/>
            <person name="Hsu C.Y."/>
            <person name="Yang H.T."/>
            <person name="Sudianto E."/>
            <person name="Hsu M.H."/>
            <person name="Wu K.P."/>
            <person name="Wang L.N."/>
            <person name="Leebens-Mack J.H."/>
            <person name="Tsai I.J."/>
        </authorList>
    </citation>
    <scope>NUCLEOTIDE SEQUENCE [LARGE SCALE GENOMIC DNA]</scope>
    <source>
        <strain evidence="4">cv. Chaw 1501</strain>
        <tissue evidence="3">Young leaves</tissue>
    </source>
</reference>
<dbReference type="EMBL" id="QPKB01000010">
    <property type="protein sequence ID" value="RWR94263.1"/>
    <property type="molecule type" value="Genomic_DNA"/>
</dbReference>
<feature type="domain" description="RRM" evidence="2">
    <location>
        <begin position="373"/>
        <end position="441"/>
    </location>
</feature>
<accession>A0A3S3P640</accession>
<dbReference type="InterPro" id="IPR035979">
    <property type="entry name" value="RBD_domain_sf"/>
</dbReference>
<keyword evidence="4" id="KW-1185">Reference proteome</keyword>
<dbReference type="InterPro" id="IPR000504">
    <property type="entry name" value="RRM_dom"/>
</dbReference>
<dbReference type="OrthoDB" id="1923695at2759"/>
<evidence type="ECO:0000256" key="1">
    <source>
        <dbReference type="SAM" id="MobiDB-lite"/>
    </source>
</evidence>
<dbReference type="GO" id="GO:0003723">
    <property type="term" value="F:RNA binding"/>
    <property type="evidence" value="ECO:0007669"/>
    <property type="project" value="InterPro"/>
</dbReference>
<feature type="domain" description="RRM" evidence="2">
    <location>
        <begin position="295"/>
        <end position="364"/>
    </location>
</feature>
<dbReference type="AlphaFoldDB" id="A0A3S3P640"/>
<dbReference type="Gene3D" id="3.30.70.330">
    <property type="match status" value="1"/>
</dbReference>
<protein>
    <submittedName>
        <fullName evidence="3">RNA recognition motif domain-containing protein</fullName>
    </submittedName>
</protein>
<sequence>MTMMMMNRLRFKPSLLLSGCRQRSISEVDSIQSKLHCNAYLIRCAIHQAGLFPMEVIEWSDLEPLAWWPLKLGPHPTLVIGPCPSLLRGLALSSNVNADMIFNKWTNIESHCQSGGPIHGPQCKFPKDCKSCYDAFNFVDDSSSEKRITDRGPVEKFPFEPSSGQQSPALSGHEVHVLQNLECSEPNYSEKDDDDDFAELGLPLVKMKKSSVHGEQLQSQKLMVNESEKDSMPPSVASLLGKLKSSTKIPLEQNIHQPGLHFNLEDRNGVSRTKTGSETWKKITYDIPSHKGSNCVIIEKVPSSITVSQLREAMSIHGEVSSAFMSRGHNGSQSCRIEFKTVESLKRALVARRVTVRNFHLEIHSLHAPEIYTVRISNISMDTAEPTIHSICKSCGSMEGLWRMKEGYVDVLFSIKDHFAVQTVLKRLNDVRINDCQWSAQLLPKNTTNSVISSSDAKQGVGSQISTLMSGLKGQLRMKKIHLEDLENLHHAIFHLKECSSASHNRSQELL</sequence>
<evidence type="ECO:0000259" key="2">
    <source>
        <dbReference type="SMART" id="SM00360"/>
    </source>
</evidence>
<feature type="compositionally biased region" description="Basic and acidic residues" evidence="1">
    <location>
        <begin position="144"/>
        <end position="158"/>
    </location>
</feature>
<name>A0A3S3P640_9MAGN</name>
<dbReference type="SUPFAM" id="SSF54928">
    <property type="entry name" value="RNA-binding domain, RBD"/>
    <property type="match status" value="1"/>
</dbReference>
<dbReference type="SMART" id="SM00360">
    <property type="entry name" value="RRM"/>
    <property type="match status" value="2"/>
</dbReference>
<gene>
    <name evidence="3" type="ORF">CKAN_02354600</name>
</gene>
<organism evidence="3 4">
    <name type="scientific">Cinnamomum micranthum f. kanehirae</name>
    <dbReference type="NCBI Taxonomy" id="337451"/>
    <lineage>
        <taxon>Eukaryota</taxon>
        <taxon>Viridiplantae</taxon>
        <taxon>Streptophyta</taxon>
        <taxon>Embryophyta</taxon>
        <taxon>Tracheophyta</taxon>
        <taxon>Spermatophyta</taxon>
        <taxon>Magnoliopsida</taxon>
        <taxon>Magnoliidae</taxon>
        <taxon>Laurales</taxon>
        <taxon>Lauraceae</taxon>
        <taxon>Cinnamomum</taxon>
    </lineage>
</organism>
<dbReference type="CDD" id="cd00590">
    <property type="entry name" value="RRM_SF"/>
    <property type="match status" value="1"/>
</dbReference>
<dbReference type="InterPro" id="IPR012677">
    <property type="entry name" value="Nucleotide-bd_a/b_plait_sf"/>
</dbReference>
<proteinExistence type="predicted"/>
<feature type="region of interest" description="Disordered" evidence="1">
    <location>
        <begin position="144"/>
        <end position="171"/>
    </location>
</feature>